<proteinExistence type="predicted"/>
<keyword evidence="3" id="KW-1185">Reference proteome</keyword>
<dbReference type="EMBL" id="KV419458">
    <property type="protein sequence ID" value="KZS87057.1"/>
    <property type="molecule type" value="Genomic_DNA"/>
</dbReference>
<protein>
    <submittedName>
        <fullName evidence="2">Uncharacterized protein</fullName>
    </submittedName>
</protein>
<accession>A0A164MUU8</accession>
<evidence type="ECO:0000256" key="1">
    <source>
        <dbReference type="SAM" id="MobiDB-lite"/>
    </source>
</evidence>
<reference evidence="2 3" key="1">
    <citation type="journal article" date="2016" name="Mol. Biol. Evol.">
        <title>Comparative Genomics of Early-Diverging Mushroom-Forming Fungi Provides Insights into the Origins of Lignocellulose Decay Capabilities.</title>
        <authorList>
            <person name="Nagy L.G."/>
            <person name="Riley R."/>
            <person name="Tritt A."/>
            <person name="Adam C."/>
            <person name="Daum C."/>
            <person name="Floudas D."/>
            <person name="Sun H."/>
            <person name="Yadav J.S."/>
            <person name="Pangilinan J."/>
            <person name="Larsson K.H."/>
            <person name="Matsuura K."/>
            <person name="Barry K."/>
            <person name="Labutti K."/>
            <person name="Kuo R."/>
            <person name="Ohm R.A."/>
            <person name="Bhattacharya S.S."/>
            <person name="Shirouzu T."/>
            <person name="Yoshinaga Y."/>
            <person name="Martin F.M."/>
            <person name="Grigoriev I.V."/>
            <person name="Hibbett D.S."/>
        </authorList>
    </citation>
    <scope>NUCLEOTIDE SEQUENCE [LARGE SCALE GENOMIC DNA]</scope>
    <source>
        <strain evidence="2 3">HHB9708</strain>
    </source>
</reference>
<feature type="region of interest" description="Disordered" evidence="1">
    <location>
        <begin position="32"/>
        <end position="58"/>
    </location>
</feature>
<name>A0A164MUU8_9AGAM</name>
<dbReference type="AlphaFoldDB" id="A0A164MUU8"/>
<organism evidence="2 3">
    <name type="scientific">Sistotremastrum niveocremeum HHB9708</name>
    <dbReference type="NCBI Taxonomy" id="1314777"/>
    <lineage>
        <taxon>Eukaryota</taxon>
        <taxon>Fungi</taxon>
        <taxon>Dikarya</taxon>
        <taxon>Basidiomycota</taxon>
        <taxon>Agaricomycotina</taxon>
        <taxon>Agaricomycetes</taxon>
        <taxon>Sistotremastrales</taxon>
        <taxon>Sistotremastraceae</taxon>
        <taxon>Sertulicium</taxon>
        <taxon>Sertulicium niveocremeum</taxon>
    </lineage>
</organism>
<gene>
    <name evidence="2" type="ORF">SISNIDRAFT_471288</name>
</gene>
<sequence length="213" mass="23404">MVEELNYIFPVLDTAEEDQKLTEWLALHCRPSQGDDSELSDRSGALDEEGDASGMTKRPSHHVLSILIPKAVASDSSSDCEIIYEQAGSNNTGLQETEKVSWNGRTNAPERRDYVQECCHRYPPVVANVGHGFSVVNMIRSSRGHIINNPPNPQSMYPYLSHLDPPPPSVNGSSLGIKMLDPRQSQPLQGQPSVLNGQTSYLVILFNATLAGY</sequence>
<evidence type="ECO:0000313" key="2">
    <source>
        <dbReference type="EMBL" id="KZS87057.1"/>
    </source>
</evidence>
<dbReference type="Proteomes" id="UP000076722">
    <property type="component" value="Unassembled WGS sequence"/>
</dbReference>
<evidence type="ECO:0000313" key="3">
    <source>
        <dbReference type="Proteomes" id="UP000076722"/>
    </source>
</evidence>